<feature type="signal peptide" evidence="1">
    <location>
        <begin position="1"/>
        <end position="24"/>
    </location>
</feature>
<feature type="chain" id="PRO_5022195392" evidence="1">
    <location>
        <begin position="25"/>
        <end position="344"/>
    </location>
</feature>
<dbReference type="RefSeq" id="WP_142888124.1">
    <property type="nucleotide sequence ID" value="NZ_VIKR01000001.1"/>
</dbReference>
<dbReference type="OrthoDB" id="6997572at2"/>
<accession>A0A545THQ8</accession>
<keyword evidence="1" id="KW-0732">Signal</keyword>
<reference evidence="2 3" key="1">
    <citation type="submission" date="2019-06" db="EMBL/GenBank/DDBJ databases">
        <title>Draft genome of Aliikangiella marina GYP-15.</title>
        <authorList>
            <person name="Wang G."/>
        </authorList>
    </citation>
    <scope>NUCLEOTIDE SEQUENCE [LARGE SCALE GENOMIC DNA]</scope>
    <source>
        <strain evidence="2 3">GYP-15</strain>
    </source>
</reference>
<protein>
    <submittedName>
        <fullName evidence="2">DUF3080 domain-containing protein</fullName>
    </submittedName>
</protein>
<proteinExistence type="predicted"/>
<evidence type="ECO:0000313" key="2">
    <source>
        <dbReference type="EMBL" id="TQV76764.1"/>
    </source>
</evidence>
<evidence type="ECO:0000256" key="1">
    <source>
        <dbReference type="SAM" id="SignalP"/>
    </source>
</evidence>
<sequence length="344" mass="40038">MMLPKIFAHSSVLLLSLMIVSGCAELNEYSEEITDYKQRIYTILNVQYLKAPPAAKQFPDTKELKRQLPTVRVDWLDFFSVTECVELQQLLGHRNSQLGRNMQAESLLHYEKRLSILLAQCVASIEAPSEKLLAAISAKRTQFSTQIWNNTWASRYWQKLFSYSNKHRAVGEQEMQALAQSFADLRKLLTSKQLPDNQQWFDTFQLIEQSSGLIGSLEAELVFHIDELQATTSQLNIHLHSICPNKQPTTEYQYLKNILNKFYLQDIQKRQVTLLNSFRGIQKELAQWSIYFPKDATGFYHWYDQSFNIDSSNHLEIQLKQAILDHVKTWQKLDQACKPTIDNR</sequence>
<comment type="caution">
    <text evidence="2">The sequence shown here is derived from an EMBL/GenBank/DDBJ whole genome shotgun (WGS) entry which is preliminary data.</text>
</comment>
<name>A0A545THQ8_9GAMM</name>
<dbReference type="Pfam" id="PF11279">
    <property type="entry name" value="DUF3080"/>
    <property type="match status" value="1"/>
</dbReference>
<dbReference type="PROSITE" id="PS51257">
    <property type="entry name" value="PROKAR_LIPOPROTEIN"/>
    <property type="match status" value="1"/>
</dbReference>
<dbReference type="EMBL" id="VIKR01000001">
    <property type="protein sequence ID" value="TQV76764.1"/>
    <property type="molecule type" value="Genomic_DNA"/>
</dbReference>
<organism evidence="2 3">
    <name type="scientific">Aliikangiella marina</name>
    <dbReference type="NCBI Taxonomy" id="1712262"/>
    <lineage>
        <taxon>Bacteria</taxon>
        <taxon>Pseudomonadati</taxon>
        <taxon>Pseudomonadota</taxon>
        <taxon>Gammaproteobacteria</taxon>
        <taxon>Oceanospirillales</taxon>
        <taxon>Pleioneaceae</taxon>
        <taxon>Aliikangiella</taxon>
    </lineage>
</organism>
<dbReference type="AlphaFoldDB" id="A0A545THQ8"/>
<keyword evidence="3" id="KW-1185">Reference proteome</keyword>
<evidence type="ECO:0000313" key="3">
    <source>
        <dbReference type="Proteomes" id="UP000317839"/>
    </source>
</evidence>
<dbReference type="Proteomes" id="UP000317839">
    <property type="component" value="Unassembled WGS sequence"/>
</dbReference>
<gene>
    <name evidence="2" type="ORF">FLL45_02060</name>
</gene>
<dbReference type="InterPro" id="IPR021431">
    <property type="entry name" value="DUF3080"/>
</dbReference>